<evidence type="ECO:0000313" key="4">
    <source>
        <dbReference type="EMBL" id="KFJ06502.1"/>
    </source>
</evidence>
<feature type="transmembrane region" description="Helical" evidence="3">
    <location>
        <begin position="33"/>
        <end position="58"/>
    </location>
</feature>
<protein>
    <submittedName>
        <fullName evidence="4">Cell envelope-related transcriptional attenuator</fullName>
    </submittedName>
</protein>
<gene>
    <name evidence="4" type="ORF">BITS_1183</name>
</gene>
<keyword evidence="3" id="KW-0812">Transmembrane</keyword>
<keyword evidence="3" id="KW-1133">Transmembrane helix</keyword>
<dbReference type="Pfam" id="PF03816">
    <property type="entry name" value="LytR_cpsA_psr"/>
    <property type="match status" value="1"/>
</dbReference>
<dbReference type="EMBL" id="JGZU01000007">
    <property type="protein sequence ID" value="KFJ06502.1"/>
    <property type="molecule type" value="Genomic_DNA"/>
</dbReference>
<accession>A0A087EFF1</accession>
<proteinExistence type="inferred from homology"/>
<name>A0A087EFF1_9BIFI</name>
<evidence type="ECO:0000256" key="1">
    <source>
        <dbReference type="ARBA" id="ARBA00006068"/>
    </source>
</evidence>
<dbReference type="PANTHER" id="PTHR33392">
    <property type="entry name" value="POLYISOPRENYL-TEICHOIC ACID--PEPTIDOGLYCAN TEICHOIC ACID TRANSFERASE TAGU"/>
    <property type="match status" value="1"/>
</dbReference>
<dbReference type="Proteomes" id="UP000029080">
    <property type="component" value="Unassembled WGS sequence"/>
</dbReference>
<feature type="region of interest" description="Disordered" evidence="2">
    <location>
        <begin position="365"/>
        <end position="428"/>
    </location>
</feature>
<dbReference type="eggNOG" id="COG1316">
    <property type="taxonomic scope" value="Bacteria"/>
</dbReference>
<evidence type="ECO:0000313" key="5">
    <source>
        <dbReference type="Proteomes" id="UP000029080"/>
    </source>
</evidence>
<dbReference type="PANTHER" id="PTHR33392:SF6">
    <property type="entry name" value="POLYISOPRENYL-TEICHOIC ACID--PEPTIDOGLYCAN TEICHOIC ACID TRANSFERASE TAGU"/>
    <property type="match status" value="1"/>
</dbReference>
<reference evidence="4 5" key="1">
    <citation type="submission" date="2014-03" db="EMBL/GenBank/DDBJ databases">
        <title>Genomics of Bifidobacteria.</title>
        <authorList>
            <person name="Ventura M."/>
            <person name="Milani C."/>
            <person name="Lugli G.A."/>
        </authorList>
    </citation>
    <scope>NUCLEOTIDE SEQUENCE [LARGE SCALE GENOMIC DNA]</scope>
    <source>
        <strain evidence="4 5">JCM 13495</strain>
    </source>
</reference>
<dbReference type="InterPro" id="IPR050922">
    <property type="entry name" value="LytR/CpsA/Psr_CW_biosynth"/>
</dbReference>
<comment type="caution">
    <text evidence="4">The sequence shown here is derived from an EMBL/GenBank/DDBJ whole genome shotgun (WGS) entry which is preliminary data.</text>
</comment>
<dbReference type="AlphaFoldDB" id="A0A087EFF1"/>
<keyword evidence="5" id="KW-1185">Reference proteome</keyword>
<keyword evidence="3" id="KW-0472">Membrane</keyword>
<feature type="compositionally biased region" description="Low complexity" evidence="2">
    <location>
        <begin position="379"/>
        <end position="422"/>
    </location>
</feature>
<sequence>MTSHRSSNSKFPNINGWKQARPRHSLGYNVRHALRTTIICVVCAAFAFVGTAAAAAYIDLNSTVVNNTVKVISQSTATPTVIDPNAGQPIQFALLGQDTREGDSNASLGGDDGTSTENHMADTTMVVQISADRSWVNIVSIPRDSIVSVPSCQTTNGTIPAQYNIMFNSIFSTAYQQGGDLSSAASCTMAAINALTGLDLQQFIVVDFQGLRDMIDAIGGVDLCIATDTTDSYTGLTLSRGLQHLDGTQATQYARMRHGTGTDGSDIMRTTRQQYLIKELFKQAMQKNLFTQVDQLYQLAKSALNSLNISTGLADTATLAGLAMSMKDMDTSHIYARTIPVTAAPYDQNRVVWSSDADAVWAKLRENQPLTESTDESTDTSSESADANGTDASTESSESSASTDTSTEADTASSDAASSTSSIDPTTGLITDAQGNLIDPATGGIVDPDDGIIRDAVTGQYIGIADRYLNATVCAVPAQD</sequence>
<dbReference type="STRING" id="356829.BITS_1183"/>
<evidence type="ECO:0000256" key="3">
    <source>
        <dbReference type="SAM" id="Phobius"/>
    </source>
</evidence>
<dbReference type="OrthoDB" id="9782542at2"/>
<dbReference type="Gene3D" id="3.40.630.190">
    <property type="entry name" value="LCP protein"/>
    <property type="match status" value="1"/>
</dbReference>
<evidence type="ECO:0000256" key="2">
    <source>
        <dbReference type="SAM" id="MobiDB-lite"/>
    </source>
</evidence>
<organism evidence="4 5">
    <name type="scientific">Bifidobacterium tsurumiense</name>
    <dbReference type="NCBI Taxonomy" id="356829"/>
    <lineage>
        <taxon>Bacteria</taxon>
        <taxon>Bacillati</taxon>
        <taxon>Actinomycetota</taxon>
        <taxon>Actinomycetes</taxon>
        <taxon>Bifidobacteriales</taxon>
        <taxon>Bifidobacteriaceae</taxon>
        <taxon>Bifidobacterium</taxon>
    </lineage>
</organism>
<dbReference type="NCBIfam" id="TIGR00350">
    <property type="entry name" value="lytR_cpsA_psr"/>
    <property type="match status" value="1"/>
</dbReference>
<dbReference type="RefSeq" id="WP_026642092.1">
    <property type="nucleotide sequence ID" value="NZ_JAXEUP010000001.1"/>
</dbReference>
<dbReference type="InterPro" id="IPR004474">
    <property type="entry name" value="LytR_CpsA_psr"/>
</dbReference>
<comment type="similarity">
    <text evidence="1">Belongs to the LytR/CpsA/Psr (LCP) family.</text>
</comment>